<feature type="chain" id="PRO_5035597747" evidence="1">
    <location>
        <begin position="25"/>
        <end position="106"/>
    </location>
</feature>
<accession>A0A813SDX2</accession>
<dbReference type="Proteomes" id="UP000663868">
    <property type="component" value="Unassembled WGS sequence"/>
</dbReference>
<proteinExistence type="predicted"/>
<dbReference type="EMBL" id="CAJNOE010000042">
    <property type="protein sequence ID" value="CAF0795684.1"/>
    <property type="molecule type" value="Genomic_DNA"/>
</dbReference>
<protein>
    <submittedName>
        <fullName evidence="2">Uncharacterized protein</fullName>
    </submittedName>
</protein>
<keyword evidence="1" id="KW-0732">Signal</keyword>
<evidence type="ECO:0000313" key="2">
    <source>
        <dbReference type="EMBL" id="CAF0795684.1"/>
    </source>
</evidence>
<name>A0A813SDX2_9BILA</name>
<gene>
    <name evidence="2" type="ORF">IZO911_LOCUS6648</name>
    <name evidence="3" type="ORF">KXQ929_LOCUS3224</name>
</gene>
<dbReference type="EMBL" id="CAJOBB010000102">
    <property type="protein sequence ID" value="CAF3562677.1"/>
    <property type="molecule type" value="Genomic_DNA"/>
</dbReference>
<evidence type="ECO:0000256" key="1">
    <source>
        <dbReference type="SAM" id="SignalP"/>
    </source>
</evidence>
<dbReference type="Proteomes" id="UP000663860">
    <property type="component" value="Unassembled WGS sequence"/>
</dbReference>
<dbReference type="AlphaFoldDB" id="A0A813SDX2"/>
<evidence type="ECO:0000313" key="3">
    <source>
        <dbReference type="EMBL" id="CAF3562677.1"/>
    </source>
</evidence>
<organism evidence="2 4">
    <name type="scientific">Adineta steineri</name>
    <dbReference type="NCBI Taxonomy" id="433720"/>
    <lineage>
        <taxon>Eukaryota</taxon>
        <taxon>Metazoa</taxon>
        <taxon>Spiralia</taxon>
        <taxon>Gnathifera</taxon>
        <taxon>Rotifera</taxon>
        <taxon>Eurotatoria</taxon>
        <taxon>Bdelloidea</taxon>
        <taxon>Adinetida</taxon>
        <taxon>Adinetidae</taxon>
        <taxon>Adineta</taxon>
    </lineage>
</organism>
<sequence>MKFTTIIIFITALIFVILAQSAHADSNSNYLRFLQLFQHENKLNKRSNNYVQCWSQYGGKGQCCGTVDTRGGAIGNIDNHCTVQLGACCYGGADRRCHWQYGAVCP</sequence>
<feature type="signal peptide" evidence="1">
    <location>
        <begin position="1"/>
        <end position="24"/>
    </location>
</feature>
<comment type="caution">
    <text evidence="2">The sequence shown here is derived from an EMBL/GenBank/DDBJ whole genome shotgun (WGS) entry which is preliminary data.</text>
</comment>
<reference evidence="2" key="1">
    <citation type="submission" date="2021-02" db="EMBL/GenBank/DDBJ databases">
        <authorList>
            <person name="Nowell W R."/>
        </authorList>
    </citation>
    <scope>NUCLEOTIDE SEQUENCE</scope>
</reference>
<evidence type="ECO:0000313" key="4">
    <source>
        <dbReference type="Proteomes" id="UP000663860"/>
    </source>
</evidence>